<dbReference type="InterPro" id="IPR011050">
    <property type="entry name" value="Pectin_lyase_fold/virulence"/>
</dbReference>
<gene>
    <name evidence="2" type="ORF">IGS68_02460</name>
</gene>
<protein>
    <recommendedName>
        <fullName evidence="4">Right handed beta helix domain-containing protein</fullName>
    </recommendedName>
</protein>
<dbReference type="RefSeq" id="WP_201077074.1">
    <property type="nucleotide sequence ID" value="NZ_CP067420.1"/>
</dbReference>
<feature type="signal peptide" evidence="1">
    <location>
        <begin position="1"/>
        <end position="28"/>
    </location>
</feature>
<evidence type="ECO:0000313" key="2">
    <source>
        <dbReference type="EMBL" id="QQP90152.1"/>
    </source>
</evidence>
<dbReference type="SUPFAM" id="SSF51126">
    <property type="entry name" value="Pectin lyase-like"/>
    <property type="match status" value="1"/>
</dbReference>
<name>A0ABX7BCJ1_9PROT</name>
<sequence length="463" mass="49275">MKTRSRLTLLVAAASMTCAIQAAGPAWAQTQAQTQAQAQAQANTVDPAWFRTPEPQGTGARTIPVRSGQSLQDALNRAKPGDVVEIHEGVHKASRGFVILNSGTPSQWITVRAAAGATPTLDLNNTGSFQITASNIVVEGLEIVNGLGDNIHISPWQGSIRNIIVRGMKIHSLKTGAGAAIKINRNNQIRADVENVYIEDSDLQQPINNAVVDGVGVRTAVVRNNWIHNPTQGNSGIFFKGGSSQVLIEGNLISGIRGNSALMLGGNSGGQYFDPDFASQEGVDQIARNNIIADYDDSAIEVRGVVRGAIYHNTIVGASPYTAFRLTYGNNAAGGRSGNQQITISDNLVIHTAPTPMMYAWNDGNVGSFSVGPQLWAGLFKQYERNGLPTFPQKFDVPVSRYDVANIVRNPSYEGLAGLDDARSRYALTARSPALGNASGLTRTLFDAVGEARAKMPSLGALE</sequence>
<evidence type="ECO:0008006" key="4">
    <source>
        <dbReference type="Google" id="ProtNLM"/>
    </source>
</evidence>
<feature type="chain" id="PRO_5047427310" description="Right handed beta helix domain-containing protein" evidence="1">
    <location>
        <begin position="29"/>
        <end position="463"/>
    </location>
</feature>
<evidence type="ECO:0000313" key="3">
    <source>
        <dbReference type="Proteomes" id="UP000595197"/>
    </source>
</evidence>
<dbReference type="Proteomes" id="UP000595197">
    <property type="component" value="Chromosome"/>
</dbReference>
<dbReference type="InterPro" id="IPR006626">
    <property type="entry name" value="PbH1"/>
</dbReference>
<dbReference type="SMART" id="SM00710">
    <property type="entry name" value="PbH1"/>
    <property type="match status" value="4"/>
</dbReference>
<dbReference type="Gene3D" id="2.160.20.10">
    <property type="entry name" value="Single-stranded right-handed beta-helix, Pectin lyase-like"/>
    <property type="match status" value="1"/>
</dbReference>
<organism evidence="2 3">
    <name type="scientific">Skermanella cutis</name>
    <dbReference type="NCBI Taxonomy" id="2775420"/>
    <lineage>
        <taxon>Bacteria</taxon>
        <taxon>Pseudomonadati</taxon>
        <taxon>Pseudomonadota</taxon>
        <taxon>Alphaproteobacteria</taxon>
        <taxon>Rhodospirillales</taxon>
        <taxon>Azospirillaceae</taxon>
        <taxon>Skermanella</taxon>
    </lineage>
</organism>
<keyword evidence="3" id="KW-1185">Reference proteome</keyword>
<accession>A0ABX7BCJ1</accession>
<reference evidence="2" key="1">
    <citation type="submission" date="2021-02" db="EMBL/GenBank/DDBJ databases">
        <title>Skermanella TT6 skin isolate.</title>
        <authorList>
            <person name="Lee K."/>
            <person name="Ganzorig M."/>
        </authorList>
    </citation>
    <scope>NUCLEOTIDE SEQUENCE</scope>
    <source>
        <strain evidence="2">TT6</strain>
    </source>
</reference>
<dbReference type="EMBL" id="CP067420">
    <property type="protein sequence ID" value="QQP90152.1"/>
    <property type="molecule type" value="Genomic_DNA"/>
</dbReference>
<proteinExistence type="predicted"/>
<dbReference type="InterPro" id="IPR012334">
    <property type="entry name" value="Pectin_lyas_fold"/>
</dbReference>
<evidence type="ECO:0000256" key="1">
    <source>
        <dbReference type="SAM" id="SignalP"/>
    </source>
</evidence>
<keyword evidence="1" id="KW-0732">Signal</keyword>